<feature type="region of interest" description="Disordered" evidence="11">
    <location>
        <begin position="84"/>
        <end position="106"/>
    </location>
</feature>
<dbReference type="eggNOG" id="COG1047">
    <property type="taxonomic scope" value="Bacteria"/>
</dbReference>
<evidence type="ECO:0000256" key="1">
    <source>
        <dbReference type="ARBA" id="ARBA00000971"/>
    </source>
</evidence>
<comment type="function">
    <text evidence="8">Also involved in hydrogenase metallocenter assembly, probably by participating in the nickel insertion step. This function in hydrogenase biosynthesis requires chaperone activity and the presence of the metal-binding domain, but not PPIase activity.</text>
</comment>
<dbReference type="GO" id="GO:0003755">
    <property type="term" value="F:peptidyl-prolyl cis-trans isomerase activity"/>
    <property type="evidence" value="ECO:0007669"/>
    <property type="project" value="UniProtKB-UniRule"/>
</dbReference>
<sequence length="144" mass="15991">MSQVKEKDTVKVHYTGKLAASGQVFDSSLEREPIEFTLGEGTIIPGFETGVLNMKEAEKKTIEIPKEEAYGEVKKDLFQQVGNDQLPEDMKPEVGMGLVSQNPDGTERQLRVAEVNEDHIIVDANHPLAGHDLTFELELVEIKS</sequence>
<comment type="subcellular location">
    <subcellularLocation>
        <location evidence="2">Cytoplasm</location>
    </subcellularLocation>
</comment>
<keyword evidence="5 9" id="KW-0697">Rotamase</keyword>
<evidence type="ECO:0000256" key="3">
    <source>
        <dbReference type="ARBA" id="ARBA00006577"/>
    </source>
</evidence>
<dbReference type="EMBL" id="CP003879">
    <property type="protein sequence ID" value="AFU70398.1"/>
    <property type="molecule type" value="Genomic_DNA"/>
</dbReference>
<evidence type="ECO:0000256" key="2">
    <source>
        <dbReference type="ARBA" id="ARBA00004496"/>
    </source>
</evidence>
<evidence type="ECO:0000259" key="12">
    <source>
        <dbReference type="PROSITE" id="PS50059"/>
    </source>
</evidence>
<keyword evidence="14" id="KW-1185">Reference proteome</keyword>
<dbReference type="RefSeq" id="WP_015025932.1">
    <property type="nucleotide sequence ID" value="NC_018721.1"/>
</dbReference>
<evidence type="ECO:0000256" key="5">
    <source>
        <dbReference type="ARBA" id="ARBA00023110"/>
    </source>
</evidence>
<gene>
    <name evidence="13" type="ordered locus">P700755_003824</name>
</gene>
<dbReference type="EC" id="5.2.1.8" evidence="10"/>
<organism evidence="13 14">
    <name type="scientific">Psychroflexus torquis (strain ATCC 700755 / CIP 106069 / ACAM 623)</name>
    <dbReference type="NCBI Taxonomy" id="313595"/>
    <lineage>
        <taxon>Bacteria</taxon>
        <taxon>Pseudomonadati</taxon>
        <taxon>Bacteroidota</taxon>
        <taxon>Flavobacteriia</taxon>
        <taxon>Flavobacteriales</taxon>
        <taxon>Flavobacteriaceae</taxon>
        <taxon>Psychroflexus</taxon>
    </lineage>
</organism>
<dbReference type="PANTHER" id="PTHR47861">
    <property type="entry name" value="FKBP-TYPE PEPTIDYL-PROLYL CIS-TRANS ISOMERASE SLYD"/>
    <property type="match status" value="1"/>
</dbReference>
<dbReference type="PANTHER" id="PTHR47861:SF3">
    <property type="entry name" value="FKBP-TYPE PEPTIDYL-PROLYL CIS-TRANS ISOMERASE SLYD"/>
    <property type="match status" value="1"/>
</dbReference>
<accession>K4IKS0</accession>
<evidence type="ECO:0000313" key="13">
    <source>
        <dbReference type="EMBL" id="AFU70398.1"/>
    </source>
</evidence>
<dbReference type="GO" id="GO:0042026">
    <property type="term" value="P:protein refolding"/>
    <property type="evidence" value="ECO:0007669"/>
    <property type="project" value="UniProtKB-ARBA"/>
</dbReference>
<keyword evidence="6" id="KW-0143">Chaperone</keyword>
<keyword evidence="7 9" id="KW-0413">Isomerase</keyword>
<comment type="catalytic activity">
    <reaction evidence="1 9 10">
        <text>[protein]-peptidylproline (omega=180) = [protein]-peptidylproline (omega=0)</text>
        <dbReference type="Rhea" id="RHEA:16237"/>
        <dbReference type="Rhea" id="RHEA-COMP:10747"/>
        <dbReference type="Rhea" id="RHEA-COMP:10748"/>
        <dbReference type="ChEBI" id="CHEBI:83833"/>
        <dbReference type="ChEBI" id="CHEBI:83834"/>
        <dbReference type="EC" id="5.2.1.8"/>
    </reaction>
</comment>
<name>K4IKS0_PSYTT</name>
<dbReference type="AlphaFoldDB" id="K4IKS0"/>
<dbReference type="STRING" id="313595.P700755_003824"/>
<dbReference type="PROSITE" id="PS50059">
    <property type="entry name" value="FKBP_PPIASE"/>
    <property type="match status" value="1"/>
</dbReference>
<dbReference type="Pfam" id="PF00254">
    <property type="entry name" value="FKBP_C"/>
    <property type="match status" value="1"/>
</dbReference>
<evidence type="ECO:0000256" key="9">
    <source>
        <dbReference type="PROSITE-ProRule" id="PRU00277"/>
    </source>
</evidence>
<dbReference type="GO" id="GO:0005737">
    <property type="term" value="C:cytoplasm"/>
    <property type="evidence" value="ECO:0007669"/>
    <property type="project" value="UniProtKB-SubCell"/>
</dbReference>
<evidence type="ECO:0000256" key="10">
    <source>
        <dbReference type="RuleBase" id="RU003915"/>
    </source>
</evidence>
<keyword evidence="4" id="KW-0963">Cytoplasm</keyword>
<dbReference type="Proteomes" id="UP000008514">
    <property type="component" value="Chromosome"/>
</dbReference>
<evidence type="ECO:0000256" key="11">
    <source>
        <dbReference type="SAM" id="MobiDB-lite"/>
    </source>
</evidence>
<feature type="domain" description="PPIase FKBP-type" evidence="12">
    <location>
        <begin position="7"/>
        <end position="102"/>
    </location>
</feature>
<dbReference type="OrthoDB" id="9808891at2"/>
<dbReference type="KEGG" id="ptq:P700755_003824"/>
<reference evidence="13" key="2">
    <citation type="submission" date="2012-09" db="EMBL/GenBank/DDBJ databases">
        <title>The complete sequence of Psychroflexus torquis an extreme psychrophile from sea-ice that is stimulated by light.</title>
        <authorList>
            <person name="Feng S."/>
            <person name="Powell S.M."/>
            <person name="Bowman J.P."/>
        </authorList>
    </citation>
    <scope>NUCLEOTIDE SEQUENCE [LARGE SCALE GENOMIC DNA]</scope>
    <source>
        <strain evidence="13">ATCC 700755</strain>
    </source>
</reference>
<evidence type="ECO:0000256" key="8">
    <source>
        <dbReference type="ARBA" id="ARBA00037071"/>
    </source>
</evidence>
<dbReference type="SUPFAM" id="SSF54534">
    <property type="entry name" value="FKBP-like"/>
    <property type="match status" value="1"/>
</dbReference>
<dbReference type="InterPro" id="IPR001179">
    <property type="entry name" value="PPIase_FKBP_dom"/>
</dbReference>
<evidence type="ECO:0000313" key="14">
    <source>
        <dbReference type="Proteomes" id="UP000008514"/>
    </source>
</evidence>
<protein>
    <recommendedName>
        <fullName evidence="10">Peptidyl-prolyl cis-trans isomerase</fullName>
        <ecNumber evidence="10">5.2.1.8</ecNumber>
    </recommendedName>
</protein>
<evidence type="ECO:0000256" key="4">
    <source>
        <dbReference type="ARBA" id="ARBA00022490"/>
    </source>
</evidence>
<proteinExistence type="inferred from homology"/>
<comment type="similarity">
    <text evidence="3 10">Belongs to the FKBP-type PPIase family.</text>
</comment>
<dbReference type="HOGENOM" id="CLU_098197_2_1_10"/>
<evidence type="ECO:0000256" key="6">
    <source>
        <dbReference type="ARBA" id="ARBA00023186"/>
    </source>
</evidence>
<dbReference type="Gene3D" id="3.10.50.40">
    <property type="match status" value="1"/>
</dbReference>
<evidence type="ECO:0000256" key="7">
    <source>
        <dbReference type="ARBA" id="ARBA00023235"/>
    </source>
</evidence>
<reference evidence="13" key="1">
    <citation type="submission" date="2006-03" db="EMBL/GenBank/DDBJ databases">
        <authorList>
            <person name="Bowman J."/>
            <person name="Ferriera S."/>
            <person name="Johnson J."/>
            <person name="Kravitz S."/>
            <person name="Halpern A."/>
            <person name="Remington K."/>
            <person name="Beeson K."/>
            <person name="Tran B."/>
            <person name="Rogers Y.-H."/>
            <person name="Friedman R."/>
            <person name="Venter J.C."/>
        </authorList>
    </citation>
    <scope>NUCLEOTIDE SEQUENCE [LARGE SCALE GENOMIC DNA]</scope>
    <source>
        <strain evidence="13">ATCC 700755</strain>
    </source>
</reference>
<dbReference type="InterPro" id="IPR046357">
    <property type="entry name" value="PPIase_dom_sf"/>
</dbReference>